<accession>A0A2Z4JBP1</accession>
<protein>
    <recommendedName>
        <fullName evidence="10">Putative proline/betaine transporter</fullName>
    </recommendedName>
</protein>
<keyword evidence="4" id="KW-1003">Cell membrane</keyword>
<dbReference type="SUPFAM" id="SSF103473">
    <property type="entry name" value="MFS general substrate transporter"/>
    <property type="match status" value="1"/>
</dbReference>
<dbReference type="Proteomes" id="UP000249616">
    <property type="component" value="Chromosome"/>
</dbReference>
<evidence type="ECO:0000256" key="8">
    <source>
        <dbReference type="ARBA" id="ARBA00023136"/>
    </source>
</evidence>
<feature type="transmembrane region" description="Helical" evidence="11">
    <location>
        <begin position="195"/>
        <end position="214"/>
    </location>
</feature>
<evidence type="ECO:0000256" key="10">
    <source>
        <dbReference type="ARBA" id="ARBA00039918"/>
    </source>
</evidence>
<evidence type="ECO:0000256" key="5">
    <source>
        <dbReference type="ARBA" id="ARBA00022692"/>
    </source>
</evidence>
<dbReference type="CDD" id="cd17369">
    <property type="entry name" value="MFS_ShiA_like"/>
    <property type="match status" value="1"/>
</dbReference>
<feature type="transmembrane region" description="Helical" evidence="11">
    <location>
        <begin position="59"/>
        <end position="83"/>
    </location>
</feature>
<evidence type="ECO:0000259" key="12">
    <source>
        <dbReference type="PROSITE" id="PS50850"/>
    </source>
</evidence>
<evidence type="ECO:0000313" key="13">
    <source>
        <dbReference type="EMBL" id="AWW41773.1"/>
    </source>
</evidence>
<keyword evidence="14" id="KW-1185">Reference proteome</keyword>
<dbReference type="InterPro" id="IPR005829">
    <property type="entry name" value="Sugar_transporter_CS"/>
</dbReference>
<feature type="transmembrane region" description="Helical" evidence="11">
    <location>
        <begin position="95"/>
        <end position="116"/>
    </location>
</feature>
<dbReference type="AlphaFoldDB" id="A0A2Z4JBP1"/>
<dbReference type="GO" id="GO:0015293">
    <property type="term" value="F:symporter activity"/>
    <property type="evidence" value="ECO:0007669"/>
    <property type="project" value="UniProtKB-KW"/>
</dbReference>
<feature type="domain" description="Major facilitator superfamily (MFS) profile" evidence="12">
    <location>
        <begin position="22"/>
        <end position="430"/>
    </location>
</feature>
<evidence type="ECO:0000256" key="1">
    <source>
        <dbReference type="ARBA" id="ARBA00004651"/>
    </source>
</evidence>
<keyword evidence="6" id="KW-0769">Symport</keyword>
<keyword evidence="8 11" id="KW-0472">Membrane</keyword>
<evidence type="ECO:0000313" key="14">
    <source>
        <dbReference type="Proteomes" id="UP000249616"/>
    </source>
</evidence>
<evidence type="ECO:0000256" key="2">
    <source>
        <dbReference type="ARBA" id="ARBA00008240"/>
    </source>
</evidence>
<feature type="transmembrane region" description="Helical" evidence="11">
    <location>
        <begin position="160"/>
        <end position="183"/>
    </location>
</feature>
<sequence>MSVSSPPSSARATAVRPRPARVAVASLVGTTIEYYDFSVYAMAASLALGPLFFPSENATASMLAAFATFAVAFVARPLGSALFSTIGDRVGRRRSLLICLLLMGCSTVAIGLLPTFDTAGVAAPVLLIVCRVLQGLAVGGEWGGAVLLATEHAPAHRRAIFGSFPQIGPPLGFVLAAVVFTATSTLSGPDGFLTWGWRVPFLLSVAMVGVGLWVRVRVTESPAFEEAATKQELDRAPMIAVFREFPLRILMATLVALGGLTTWFLITTFSVSYGAETLHIAPRTMVLIACAAAATHGILIIPAALVVERFGRKMPMIAGSVGVTLLVIPAFSLLETADPVLIALGFCLTMVPFTLILGPIGTWLAELFPTRVRYAGASTGFMLASLFAGLAPLVATSLVSGGRSPLLLGLYACGIALIGTIALLFSPETKTRSLLDD</sequence>
<dbReference type="InterPro" id="IPR036259">
    <property type="entry name" value="MFS_trans_sf"/>
</dbReference>
<gene>
    <name evidence="13" type="ORF">DN051_38310</name>
</gene>
<feature type="transmembrane region" description="Helical" evidence="11">
    <location>
        <begin position="340"/>
        <end position="365"/>
    </location>
</feature>
<dbReference type="Gene3D" id="1.20.1250.20">
    <property type="entry name" value="MFS general substrate transporter like domains"/>
    <property type="match status" value="1"/>
</dbReference>
<dbReference type="PROSITE" id="PS00217">
    <property type="entry name" value="SUGAR_TRANSPORT_2"/>
    <property type="match status" value="1"/>
</dbReference>
<dbReference type="EMBL" id="CP030073">
    <property type="protein sequence ID" value="AWW41773.1"/>
    <property type="molecule type" value="Genomic_DNA"/>
</dbReference>
<dbReference type="KEGG" id="scad:DN051_38310"/>
<feature type="transmembrane region" description="Helical" evidence="11">
    <location>
        <begin position="314"/>
        <end position="334"/>
    </location>
</feature>
<evidence type="ECO:0000256" key="4">
    <source>
        <dbReference type="ARBA" id="ARBA00022475"/>
    </source>
</evidence>
<comment type="subcellular location">
    <subcellularLocation>
        <location evidence="1">Cell membrane</location>
        <topology evidence="1">Multi-pass membrane protein</topology>
    </subcellularLocation>
</comment>
<proteinExistence type="inferred from homology"/>
<name>A0A2Z4JBP1_9ACTN</name>
<dbReference type="PANTHER" id="PTHR43045:SF1">
    <property type="entry name" value="SHIKIMATE TRANSPORTER"/>
    <property type="match status" value="1"/>
</dbReference>
<dbReference type="GO" id="GO:0005886">
    <property type="term" value="C:plasma membrane"/>
    <property type="evidence" value="ECO:0007669"/>
    <property type="project" value="UniProtKB-SubCell"/>
</dbReference>
<feature type="transmembrane region" description="Helical" evidence="11">
    <location>
        <begin position="286"/>
        <end position="307"/>
    </location>
</feature>
<dbReference type="RefSeq" id="WP_112441459.1">
    <property type="nucleotide sequence ID" value="NZ_CP030073.1"/>
</dbReference>
<evidence type="ECO:0000256" key="7">
    <source>
        <dbReference type="ARBA" id="ARBA00022989"/>
    </source>
</evidence>
<feature type="transmembrane region" description="Helical" evidence="11">
    <location>
        <begin position="372"/>
        <end position="394"/>
    </location>
</feature>
<dbReference type="InterPro" id="IPR005828">
    <property type="entry name" value="MFS_sugar_transport-like"/>
</dbReference>
<evidence type="ECO:0000256" key="11">
    <source>
        <dbReference type="SAM" id="Phobius"/>
    </source>
</evidence>
<feature type="transmembrane region" description="Helical" evidence="11">
    <location>
        <begin position="245"/>
        <end position="266"/>
    </location>
</feature>
<reference evidence="13 14" key="1">
    <citation type="journal article" date="2019" name="Int. J. Syst. Evol. Microbiol.">
        <title>Streptomyces cadmiisoli sp. nov., a novel actinomycete isolated from cadmium-contaminated soil.</title>
        <authorList>
            <person name="Li K."/>
            <person name="Tang X."/>
            <person name="Zhao J."/>
            <person name="Guo Y."/>
            <person name="Tang Y."/>
            <person name="Gao J."/>
        </authorList>
    </citation>
    <scope>NUCLEOTIDE SEQUENCE [LARGE SCALE GENOMIC DNA]</scope>
    <source>
        <strain evidence="13 14">ZFG47</strain>
    </source>
</reference>
<dbReference type="InterPro" id="IPR020846">
    <property type="entry name" value="MFS_dom"/>
</dbReference>
<dbReference type="PANTHER" id="PTHR43045">
    <property type="entry name" value="SHIKIMATE TRANSPORTER"/>
    <property type="match status" value="1"/>
</dbReference>
<keyword evidence="5 11" id="KW-0812">Transmembrane</keyword>
<comment type="similarity">
    <text evidence="2">Belongs to the major facilitator superfamily. Metabolite:H+ Symporter (MHS) family (TC 2.A.1.6) family.</text>
</comment>
<dbReference type="FunFam" id="1.20.1250.20:FF:000001">
    <property type="entry name" value="Dicarboxylate MFS transporter"/>
    <property type="match status" value="1"/>
</dbReference>
<comment type="function">
    <text evidence="9">May be a proton symporter involved in the uptake of osmolytes such as proline and glycine betaine.</text>
</comment>
<dbReference type="PROSITE" id="PS00216">
    <property type="entry name" value="SUGAR_TRANSPORT_1"/>
    <property type="match status" value="1"/>
</dbReference>
<keyword evidence="3" id="KW-0813">Transport</keyword>
<evidence type="ECO:0000256" key="9">
    <source>
        <dbReference type="ARBA" id="ARBA00037295"/>
    </source>
</evidence>
<dbReference type="PROSITE" id="PS50850">
    <property type="entry name" value="MFS"/>
    <property type="match status" value="1"/>
</dbReference>
<feature type="transmembrane region" description="Helical" evidence="11">
    <location>
        <begin position="406"/>
        <end position="425"/>
    </location>
</feature>
<feature type="transmembrane region" description="Helical" evidence="11">
    <location>
        <begin position="122"/>
        <end position="148"/>
    </location>
</feature>
<evidence type="ECO:0000256" key="6">
    <source>
        <dbReference type="ARBA" id="ARBA00022847"/>
    </source>
</evidence>
<evidence type="ECO:0000256" key="3">
    <source>
        <dbReference type="ARBA" id="ARBA00022448"/>
    </source>
</evidence>
<keyword evidence="7 11" id="KW-1133">Transmembrane helix</keyword>
<dbReference type="Pfam" id="PF00083">
    <property type="entry name" value="Sugar_tr"/>
    <property type="match status" value="2"/>
</dbReference>
<organism evidence="13 14">
    <name type="scientific">Streptomyces cadmiisoli</name>
    <dbReference type="NCBI Taxonomy" id="2184053"/>
    <lineage>
        <taxon>Bacteria</taxon>
        <taxon>Bacillati</taxon>
        <taxon>Actinomycetota</taxon>
        <taxon>Actinomycetes</taxon>
        <taxon>Kitasatosporales</taxon>
        <taxon>Streptomycetaceae</taxon>
        <taxon>Streptomyces</taxon>
        <taxon>Streptomyces aurantiacus group</taxon>
    </lineage>
</organism>